<keyword evidence="4" id="KW-1185">Reference proteome</keyword>
<evidence type="ECO:0000313" key="3">
    <source>
        <dbReference type="EMBL" id="KAF6032582.1"/>
    </source>
</evidence>
<proteinExistence type="predicted"/>
<keyword evidence="2" id="KW-0812">Transmembrane</keyword>
<organism evidence="3 4">
    <name type="scientific">Bugula neritina</name>
    <name type="common">Brown bryozoan</name>
    <name type="synonym">Sertularia neritina</name>
    <dbReference type="NCBI Taxonomy" id="10212"/>
    <lineage>
        <taxon>Eukaryota</taxon>
        <taxon>Metazoa</taxon>
        <taxon>Spiralia</taxon>
        <taxon>Lophotrochozoa</taxon>
        <taxon>Bryozoa</taxon>
        <taxon>Gymnolaemata</taxon>
        <taxon>Cheilostomatida</taxon>
        <taxon>Flustrina</taxon>
        <taxon>Buguloidea</taxon>
        <taxon>Bugulidae</taxon>
        <taxon>Bugula</taxon>
    </lineage>
</organism>
<dbReference type="InterPro" id="IPR050327">
    <property type="entry name" value="Proton-linked_MCT"/>
</dbReference>
<name>A0A7J7K1R2_BUGNE</name>
<sequence length="402" mass="42888">MNGSVEDIGVELTEKIYAATTTPILGPQANSTEPNEDDWEDYIPEPPDGGWGWVVMVASFVNNFVLDGIAYCFGVFLLEYVKFFNSSIASASLANSLLCGVYLLVGFGFGMMYLPAVVGVGYYFEKKRGIATGIAVCGTGIGVFCMAPFGKFLLHNVDWKGAHIALAGLLLQGCISSALMRPLTPKRRRRQPKGDAEKTNGHAAVPSSDDQKALLENGAAPTQPNAENSRRNRTMSSTSYIAGSRLVVVDSGTPADNIHASAFLHTPANASGAVSPHVSVQNLSRPLYRKDIFYSGSVLNVSHVKSKMSLKSYVASIATLPSAHEQSSRLSCLNSLPKPMADILAEMLDLTVLRNKGMMVLCAANVVGMIGYYVPFIFSSSRAVSLGVSEGNAALLLSLMGI</sequence>
<evidence type="ECO:0000256" key="1">
    <source>
        <dbReference type="SAM" id="MobiDB-lite"/>
    </source>
</evidence>
<feature type="transmembrane region" description="Helical" evidence="2">
    <location>
        <begin position="161"/>
        <end position="180"/>
    </location>
</feature>
<dbReference type="InterPro" id="IPR036259">
    <property type="entry name" value="MFS_trans_sf"/>
</dbReference>
<dbReference type="Proteomes" id="UP000593567">
    <property type="component" value="Unassembled WGS sequence"/>
</dbReference>
<feature type="transmembrane region" description="Helical" evidence="2">
    <location>
        <begin position="101"/>
        <end position="123"/>
    </location>
</feature>
<dbReference type="AlphaFoldDB" id="A0A7J7K1R2"/>
<keyword evidence="2" id="KW-0472">Membrane</keyword>
<feature type="transmembrane region" description="Helical" evidence="2">
    <location>
        <begin position="130"/>
        <end position="149"/>
    </location>
</feature>
<reference evidence="3" key="1">
    <citation type="submission" date="2020-06" db="EMBL/GenBank/DDBJ databases">
        <title>Draft genome of Bugula neritina, a colonial animal packing powerful symbionts and potential medicines.</title>
        <authorList>
            <person name="Rayko M."/>
        </authorList>
    </citation>
    <scope>NUCLEOTIDE SEQUENCE [LARGE SCALE GENOMIC DNA]</scope>
    <source>
        <strain evidence="3">Kwan_BN1</strain>
    </source>
</reference>
<dbReference type="PANTHER" id="PTHR11360">
    <property type="entry name" value="MONOCARBOXYLATE TRANSPORTER"/>
    <property type="match status" value="1"/>
</dbReference>
<dbReference type="PANTHER" id="PTHR11360:SF286">
    <property type="entry name" value="GH22266P"/>
    <property type="match status" value="1"/>
</dbReference>
<protein>
    <recommendedName>
        <fullName evidence="5">SLC16A14</fullName>
    </recommendedName>
</protein>
<dbReference type="SUPFAM" id="SSF103473">
    <property type="entry name" value="MFS general substrate transporter"/>
    <property type="match status" value="1"/>
</dbReference>
<feature type="transmembrane region" description="Helical" evidence="2">
    <location>
        <begin position="357"/>
        <end position="378"/>
    </location>
</feature>
<dbReference type="Pfam" id="PF07690">
    <property type="entry name" value="MFS_1"/>
    <property type="match status" value="1"/>
</dbReference>
<feature type="region of interest" description="Disordered" evidence="1">
    <location>
        <begin position="182"/>
        <end position="211"/>
    </location>
</feature>
<dbReference type="EMBL" id="VXIV02001497">
    <property type="protein sequence ID" value="KAF6032582.1"/>
    <property type="molecule type" value="Genomic_DNA"/>
</dbReference>
<keyword evidence="2" id="KW-1133">Transmembrane helix</keyword>
<dbReference type="OrthoDB" id="2213137at2759"/>
<dbReference type="Gene3D" id="1.20.1250.20">
    <property type="entry name" value="MFS general substrate transporter like domains"/>
    <property type="match status" value="1"/>
</dbReference>
<accession>A0A7J7K1R2</accession>
<comment type="caution">
    <text evidence="3">The sequence shown here is derived from an EMBL/GenBank/DDBJ whole genome shotgun (WGS) entry which is preliminary data.</text>
</comment>
<feature type="transmembrane region" description="Helical" evidence="2">
    <location>
        <begin position="64"/>
        <end position="81"/>
    </location>
</feature>
<dbReference type="GO" id="GO:0008028">
    <property type="term" value="F:monocarboxylic acid transmembrane transporter activity"/>
    <property type="evidence" value="ECO:0007669"/>
    <property type="project" value="TreeGrafter"/>
</dbReference>
<evidence type="ECO:0000313" key="4">
    <source>
        <dbReference type="Proteomes" id="UP000593567"/>
    </source>
</evidence>
<evidence type="ECO:0008006" key="5">
    <source>
        <dbReference type="Google" id="ProtNLM"/>
    </source>
</evidence>
<evidence type="ECO:0000256" key="2">
    <source>
        <dbReference type="SAM" id="Phobius"/>
    </source>
</evidence>
<gene>
    <name evidence="3" type="ORF">EB796_009183</name>
</gene>
<dbReference type="InterPro" id="IPR011701">
    <property type="entry name" value="MFS"/>
</dbReference>